<dbReference type="Pfam" id="PF00291">
    <property type="entry name" value="PALP"/>
    <property type="match status" value="1"/>
</dbReference>
<dbReference type="InterPro" id="IPR036052">
    <property type="entry name" value="TrpB-like_PALP_sf"/>
</dbReference>
<evidence type="ECO:0000256" key="2">
    <source>
        <dbReference type="ARBA" id="ARBA00010869"/>
    </source>
</evidence>
<dbReference type="GO" id="GO:0030170">
    <property type="term" value="F:pyridoxal phosphate binding"/>
    <property type="evidence" value="ECO:0007669"/>
    <property type="project" value="InterPro"/>
</dbReference>
<accession>A0A9D1WNV1</accession>
<proteinExistence type="inferred from homology"/>
<keyword evidence="4" id="KW-0456">Lyase</keyword>
<dbReference type="GO" id="GO:0003941">
    <property type="term" value="F:L-serine ammonia-lyase activity"/>
    <property type="evidence" value="ECO:0007669"/>
    <property type="project" value="TreeGrafter"/>
</dbReference>
<dbReference type="Gene3D" id="3.40.50.1100">
    <property type="match status" value="2"/>
</dbReference>
<organism evidence="6 7">
    <name type="scientific">Candidatus Halomonas stercoripullorum</name>
    <dbReference type="NCBI Taxonomy" id="2838617"/>
    <lineage>
        <taxon>Bacteria</taxon>
        <taxon>Pseudomonadati</taxon>
        <taxon>Pseudomonadota</taxon>
        <taxon>Gammaproteobacteria</taxon>
        <taxon>Oceanospirillales</taxon>
        <taxon>Halomonadaceae</taxon>
        <taxon>Halomonas</taxon>
    </lineage>
</organism>
<dbReference type="InterPro" id="IPR050147">
    <property type="entry name" value="Ser/Thr_Dehydratase"/>
</dbReference>
<dbReference type="PANTHER" id="PTHR48078">
    <property type="entry name" value="THREONINE DEHYDRATASE, MITOCHONDRIAL-RELATED"/>
    <property type="match status" value="1"/>
</dbReference>
<evidence type="ECO:0000313" key="7">
    <source>
        <dbReference type="Proteomes" id="UP000824248"/>
    </source>
</evidence>
<dbReference type="InterPro" id="IPR001926">
    <property type="entry name" value="TrpB-like_PALP"/>
</dbReference>
<gene>
    <name evidence="6" type="ORF">H9854_10400</name>
</gene>
<dbReference type="GO" id="GO:0006567">
    <property type="term" value="P:L-threonine catabolic process"/>
    <property type="evidence" value="ECO:0007669"/>
    <property type="project" value="TreeGrafter"/>
</dbReference>
<dbReference type="EMBL" id="DXFC01000310">
    <property type="protein sequence ID" value="HIX62630.1"/>
    <property type="molecule type" value="Genomic_DNA"/>
</dbReference>
<dbReference type="GO" id="GO:0004794">
    <property type="term" value="F:threonine deaminase activity"/>
    <property type="evidence" value="ECO:0007669"/>
    <property type="project" value="TreeGrafter"/>
</dbReference>
<evidence type="ECO:0000256" key="1">
    <source>
        <dbReference type="ARBA" id="ARBA00001933"/>
    </source>
</evidence>
<evidence type="ECO:0000256" key="4">
    <source>
        <dbReference type="ARBA" id="ARBA00023239"/>
    </source>
</evidence>
<feature type="domain" description="Tryptophan synthase beta chain-like PALP" evidence="5">
    <location>
        <begin position="15"/>
        <end position="303"/>
    </location>
</feature>
<dbReference type="FunFam" id="3.40.50.1100:FF:000005">
    <property type="entry name" value="Threonine dehydratase catabolic"/>
    <property type="match status" value="1"/>
</dbReference>
<evidence type="ECO:0000259" key="5">
    <source>
        <dbReference type="Pfam" id="PF00291"/>
    </source>
</evidence>
<keyword evidence="3" id="KW-0663">Pyridoxal phosphate</keyword>
<protein>
    <submittedName>
        <fullName evidence="6">Threonine/serine dehydratase</fullName>
    </submittedName>
</protein>
<dbReference type="PANTHER" id="PTHR48078:SF6">
    <property type="entry name" value="L-THREONINE DEHYDRATASE CATABOLIC TDCB"/>
    <property type="match status" value="1"/>
</dbReference>
<dbReference type="AlphaFoldDB" id="A0A9D1WNV1"/>
<reference evidence="6" key="1">
    <citation type="journal article" date="2021" name="PeerJ">
        <title>Extensive microbial diversity within the chicken gut microbiome revealed by metagenomics and culture.</title>
        <authorList>
            <person name="Gilroy R."/>
            <person name="Ravi A."/>
            <person name="Getino M."/>
            <person name="Pursley I."/>
            <person name="Horton D.L."/>
            <person name="Alikhan N.F."/>
            <person name="Baker D."/>
            <person name="Gharbi K."/>
            <person name="Hall N."/>
            <person name="Watson M."/>
            <person name="Adriaenssens E.M."/>
            <person name="Foster-Nyarko E."/>
            <person name="Jarju S."/>
            <person name="Secka A."/>
            <person name="Antonio M."/>
            <person name="Oren A."/>
            <person name="Chaudhuri R.R."/>
            <person name="La Ragione R."/>
            <person name="Hildebrand F."/>
            <person name="Pallen M.J."/>
        </authorList>
    </citation>
    <scope>NUCLEOTIDE SEQUENCE</scope>
    <source>
        <strain evidence="6">1193</strain>
    </source>
</reference>
<comment type="cofactor">
    <cofactor evidence="1">
        <name>pyridoxal 5'-phosphate</name>
        <dbReference type="ChEBI" id="CHEBI:597326"/>
    </cofactor>
</comment>
<dbReference type="GO" id="GO:0006565">
    <property type="term" value="P:L-serine catabolic process"/>
    <property type="evidence" value="ECO:0007669"/>
    <property type="project" value="TreeGrafter"/>
</dbReference>
<comment type="caution">
    <text evidence="6">The sequence shown here is derived from an EMBL/GenBank/DDBJ whole genome shotgun (WGS) entry which is preliminary data.</text>
</comment>
<evidence type="ECO:0000313" key="6">
    <source>
        <dbReference type="EMBL" id="HIX62630.1"/>
    </source>
</evidence>
<comment type="similarity">
    <text evidence="2">Belongs to the serine/threonine dehydratase family.</text>
</comment>
<evidence type="ECO:0000256" key="3">
    <source>
        <dbReference type="ARBA" id="ARBA00022898"/>
    </source>
</evidence>
<dbReference type="Proteomes" id="UP000824248">
    <property type="component" value="Unassembled WGS sequence"/>
</dbReference>
<dbReference type="PROSITE" id="PS00165">
    <property type="entry name" value="DEHYDRATASE_SER_THR"/>
    <property type="match status" value="1"/>
</dbReference>
<dbReference type="GO" id="GO:0009097">
    <property type="term" value="P:isoleucine biosynthetic process"/>
    <property type="evidence" value="ECO:0007669"/>
    <property type="project" value="TreeGrafter"/>
</dbReference>
<dbReference type="CDD" id="cd01562">
    <property type="entry name" value="Thr-dehyd"/>
    <property type="match status" value="1"/>
</dbReference>
<sequence length="315" mass="32957">MLPLERLQAAQRLISDTLLPTPMLLDHVLSERLGRSVWLKTELCQRTGSFKSRGALHWVRTASHQELAGGLGAVSAGNHALGLAWAAGQANIPVTIVMPEDASRFKVEGSRALGAEVILHGDINQAWEKMHSLIEERGLALVHPYDDERVIAGQGTVGLEILAQTPKASVILCPIGGGGLIAGIGSATATLRPGLSLIGIEPSGAASMAHAWAKDGPSRLDKVTTCAKSLAAAIVGEHSYPICRETTQALIQVDDTSIAHAVHHLLYQAKLVAEPGAAVGVAALLEGAVTLPPEGDVVVVITGGNVSRDELEPFL</sequence>
<name>A0A9D1WNV1_9GAMM</name>
<dbReference type="SUPFAM" id="SSF53686">
    <property type="entry name" value="Tryptophan synthase beta subunit-like PLP-dependent enzymes"/>
    <property type="match status" value="1"/>
</dbReference>
<reference evidence="6" key="2">
    <citation type="submission" date="2021-04" db="EMBL/GenBank/DDBJ databases">
        <authorList>
            <person name="Gilroy R."/>
        </authorList>
    </citation>
    <scope>NUCLEOTIDE SEQUENCE</scope>
    <source>
        <strain evidence="6">1193</strain>
    </source>
</reference>
<dbReference type="InterPro" id="IPR000634">
    <property type="entry name" value="Ser/Thr_deHydtase_PyrdxlP-BS"/>
</dbReference>